<protein>
    <submittedName>
        <fullName evidence="1">Uncharacterized protein</fullName>
    </submittedName>
</protein>
<gene>
    <name evidence="1" type="primary">AVEN_106299_1</name>
    <name evidence="1" type="ORF">TNCT_347901</name>
</gene>
<dbReference type="Proteomes" id="UP000887116">
    <property type="component" value="Unassembled WGS sequence"/>
</dbReference>
<comment type="caution">
    <text evidence="1">The sequence shown here is derived from an EMBL/GenBank/DDBJ whole genome shotgun (WGS) entry which is preliminary data.</text>
</comment>
<organism evidence="1 2">
    <name type="scientific">Trichonephila clavata</name>
    <name type="common">Joro spider</name>
    <name type="synonym">Nephila clavata</name>
    <dbReference type="NCBI Taxonomy" id="2740835"/>
    <lineage>
        <taxon>Eukaryota</taxon>
        <taxon>Metazoa</taxon>
        <taxon>Ecdysozoa</taxon>
        <taxon>Arthropoda</taxon>
        <taxon>Chelicerata</taxon>
        <taxon>Arachnida</taxon>
        <taxon>Araneae</taxon>
        <taxon>Araneomorphae</taxon>
        <taxon>Entelegynae</taxon>
        <taxon>Araneoidea</taxon>
        <taxon>Nephilidae</taxon>
        <taxon>Trichonephila</taxon>
    </lineage>
</organism>
<dbReference type="OrthoDB" id="10057240at2759"/>
<evidence type="ECO:0000313" key="1">
    <source>
        <dbReference type="EMBL" id="GFR30508.1"/>
    </source>
</evidence>
<sequence length="111" mass="12953">MMSDLEDIDDNILEDTIPNDVPGSLEIHGGRCNEEVTVQRKKNLKKKPISRWKRERASFNISSQGEEECEQRRMTMIERVKDKRPVEIFEMFFTDDLVITCTAKCILCNSK</sequence>
<reference evidence="1" key="1">
    <citation type="submission" date="2020-07" db="EMBL/GenBank/DDBJ databases">
        <title>Multicomponent nature underlies the extraordinary mechanical properties of spider dragline silk.</title>
        <authorList>
            <person name="Kono N."/>
            <person name="Nakamura H."/>
            <person name="Mori M."/>
            <person name="Yoshida Y."/>
            <person name="Ohtoshi R."/>
            <person name="Malay A.D."/>
            <person name="Moran D.A.P."/>
            <person name="Tomita M."/>
            <person name="Numata K."/>
            <person name="Arakawa K."/>
        </authorList>
    </citation>
    <scope>NUCLEOTIDE SEQUENCE</scope>
</reference>
<name>A0A8X6HV92_TRICU</name>
<dbReference type="AlphaFoldDB" id="A0A8X6HV92"/>
<dbReference type="EMBL" id="BMAO01019431">
    <property type="protein sequence ID" value="GFR30508.1"/>
    <property type="molecule type" value="Genomic_DNA"/>
</dbReference>
<proteinExistence type="predicted"/>
<accession>A0A8X6HV92</accession>
<keyword evidence="2" id="KW-1185">Reference proteome</keyword>
<evidence type="ECO:0000313" key="2">
    <source>
        <dbReference type="Proteomes" id="UP000887116"/>
    </source>
</evidence>